<name>A0A0B6Y2A4_9EUPU</name>
<accession>A0A0B6Y2A4</accession>
<feature type="non-terminal residue" evidence="1">
    <location>
        <position position="1"/>
    </location>
</feature>
<protein>
    <submittedName>
        <fullName evidence="1">Uncharacterized protein</fullName>
    </submittedName>
</protein>
<feature type="non-terminal residue" evidence="1">
    <location>
        <position position="186"/>
    </location>
</feature>
<sequence length="186" mass="21287">ENFNMTHQQAPAPSIQQQQTMGFQNLEHQHSAANYMILPNSSCQNPHFVTSHEMIDHNIGLQHSVPRTLPADLNIAGSNFNQQYSWTQLPSNYNLSTSQVNPHLQDMRRDQTLTSKHSTNQSQTVKKLSVKKAAKKKKKPTRELNMKHVTKRWMDKKPKVEAETQNLASEVLHTIILTDEAEKLKV</sequence>
<gene>
    <name evidence="1" type="primary">ORF10298</name>
</gene>
<evidence type="ECO:0000313" key="1">
    <source>
        <dbReference type="EMBL" id="CEK50279.1"/>
    </source>
</evidence>
<reference evidence="1" key="1">
    <citation type="submission" date="2014-12" db="EMBL/GenBank/DDBJ databases">
        <title>Insight into the proteome of Arion vulgaris.</title>
        <authorList>
            <person name="Aradska J."/>
            <person name="Bulat T."/>
            <person name="Smidak R."/>
            <person name="Sarate P."/>
            <person name="Gangsoo J."/>
            <person name="Sialana F."/>
            <person name="Bilban M."/>
            <person name="Lubec G."/>
        </authorList>
    </citation>
    <scope>NUCLEOTIDE SEQUENCE</scope>
    <source>
        <tissue evidence="1">Skin</tissue>
    </source>
</reference>
<proteinExistence type="predicted"/>
<organism evidence="1">
    <name type="scientific">Arion vulgaris</name>
    <dbReference type="NCBI Taxonomy" id="1028688"/>
    <lineage>
        <taxon>Eukaryota</taxon>
        <taxon>Metazoa</taxon>
        <taxon>Spiralia</taxon>
        <taxon>Lophotrochozoa</taxon>
        <taxon>Mollusca</taxon>
        <taxon>Gastropoda</taxon>
        <taxon>Heterobranchia</taxon>
        <taxon>Euthyneura</taxon>
        <taxon>Panpulmonata</taxon>
        <taxon>Eupulmonata</taxon>
        <taxon>Stylommatophora</taxon>
        <taxon>Helicina</taxon>
        <taxon>Arionoidea</taxon>
        <taxon>Arionidae</taxon>
        <taxon>Arion</taxon>
    </lineage>
</organism>
<dbReference type="AlphaFoldDB" id="A0A0B6Y2A4"/>
<dbReference type="EMBL" id="HACG01003414">
    <property type="protein sequence ID" value="CEK50279.1"/>
    <property type="molecule type" value="Transcribed_RNA"/>
</dbReference>